<organism evidence="17 18">
    <name type="scientific">Scylla paramamosain</name>
    <name type="common">Mud crab</name>
    <dbReference type="NCBI Taxonomy" id="85552"/>
    <lineage>
        <taxon>Eukaryota</taxon>
        <taxon>Metazoa</taxon>
        <taxon>Ecdysozoa</taxon>
        <taxon>Arthropoda</taxon>
        <taxon>Crustacea</taxon>
        <taxon>Multicrustacea</taxon>
        <taxon>Malacostraca</taxon>
        <taxon>Eumalacostraca</taxon>
        <taxon>Eucarida</taxon>
        <taxon>Decapoda</taxon>
        <taxon>Pleocyemata</taxon>
        <taxon>Brachyura</taxon>
        <taxon>Eubrachyura</taxon>
        <taxon>Portunoidea</taxon>
        <taxon>Portunidae</taxon>
        <taxon>Portuninae</taxon>
        <taxon>Scylla</taxon>
    </lineage>
</organism>
<evidence type="ECO:0000256" key="4">
    <source>
        <dbReference type="ARBA" id="ARBA00022741"/>
    </source>
</evidence>
<evidence type="ECO:0000256" key="7">
    <source>
        <dbReference type="ARBA" id="ARBA00022801"/>
    </source>
</evidence>
<evidence type="ECO:0000313" key="17">
    <source>
        <dbReference type="EMBL" id="KAK8392501.1"/>
    </source>
</evidence>
<dbReference type="GO" id="GO:0003723">
    <property type="term" value="F:RNA binding"/>
    <property type="evidence" value="ECO:0007669"/>
    <property type="project" value="TreeGrafter"/>
</dbReference>
<dbReference type="InterPro" id="IPR002867">
    <property type="entry name" value="IBR_dom"/>
</dbReference>
<comment type="caution">
    <text evidence="17">The sequence shown here is derived from an EMBL/GenBank/DDBJ whole genome shotgun (WGS) entry which is preliminary data.</text>
</comment>
<evidence type="ECO:0000256" key="13">
    <source>
        <dbReference type="SAM" id="MobiDB-lite"/>
    </source>
</evidence>
<dbReference type="Pfam" id="PF01485">
    <property type="entry name" value="IBR"/>
    <property type="match status" value="1"/>
</dbReference>
<dbReference type="InterPro" id="IPR002464">
    <property type="entry name" value="DNA/RNA_helicase_DEAH_CS"/>
</dbReference>
<evidence type="ECO:0000256" key="8">
    <source>
        <dbReference type="ARBA" id="ARBA00022806"/>
    </source>
</evidence>
<feature type="domain" description="RING-type" evidence="16">
    <location>
        <begin position="1749"/>
        <end position="1961"/>
    </location>
</feature>
<dbReference type="CDD" id="cd18791">
    <property type="entry name" value="SF2_C_RHA"/>
    <property type="match status" value="1"/>
</dbReference>
<dbReference type="InterPro" id="IPR014001">
    <property type="entry name" value="Helicase_ATP-bd"/>
</dbReference>
<dbReference type="PROSITE" id="PS00518">
    <property type="entry name" value="ZF_RING_1"/>
    <property type="match status" value="1"/>
</dbReference>
<feature type="compositionally biased region" description="Basic residues" evidence="13">
    <location>
        <begin position="256"/>
        <end position="265"/>
    </location>
</feature>
<feature type="domain" description="Helicase C-terminal" evidence="15">
    <location>
        <begin position="704"/>
        <end position="878"/>
    </location>
</feature>
<dbReference type="Pfam" id="PF00270">
    <property type="entry name" value="DEAD"/>
    <property type="match status" value="1"/>
</dbReference>
<dbReference type="GO" id="GO:0005524">
    <property type="term" value="F:ATP binding"/>
    <property type="evidence" value="ECO:0007669"/>
    <property type="project" value="UniProtKB-KW"/>
</dbReference>
<reference evidence="17 18" key="1">
    <citation type="submission" date="2023-03" db="EMBL/GenBank/DDBJ databases">
        <title>High-quality genome of Scylla paramamosain provides insights in environmental adaptation.</title>
        <authorList>
            <person name="Zhang L."/>
        </authorList>
    </citation>
    <scope>NUCLEOTIDE SEQUENCE [LARGE SCALE GENOMIC DNA]</scope>
    <source>
        <strain evidence="17">LZ_2023a</strain>
        <tissue evidence="17">Muscle</tissue>
    </source>
</reference>
<feature type="region of interest" description="Disordered" evidence="13">
    <location>
        <begin position="246"/>
        <end position="277"/>
    </location>
</feature>
<dbReference type="GO" id="GO:0034458">
    <property type="term" value="F:3'-5' RNA helicase activity"/>
    <property type="evidence" value="ECO:0007669"/>
    <property type="project" value="TreeGrafter"/>
</dbReference>
<keyword evidence="2" id="KW-0479">Metal-binding</keyword>
<protein>
    <submittedName>
        <fullName evidence="17">Uncharacterized protein</fullName>
    </submittedName>
</protein>
<feature type="compositionally biased region" description="Acidic residues" evidence="13">
    <location>
        <begin position="1323"/>
        <end position="1338"/>
    </location>
</feature>
<feature type="region of interest" description="Disordered" evidence="13">
    <location>
        <begin position="1306"/>
        <end position="1342"/>
    </location>
</feature>
<feature type="coiled-coil region" evidence="12">
    <location>
        <begin position="402"/>
        <end position="472"/>
    </location>
</feature>
<keyword evidence="6" id="KW-0833">Ubl conjugation pathway</keyword>
<dbReference type="Gene3D" id="1.20.120.1080">
    <property type="match status" value="1"/>
</dbReference>
<dbReference type="PANTHER" id="PTHR18934">
    <property type="entry name" value="ATP-DEPENDENT RNA HELICASE"/>
    <property type="match status" value="1"/>
</dbReference>
<evidence type="ECO:0000259" key="14">
    <source>
        <dbReference type="PROSITE" id="PS51192"/>
    </source>
</evidence>
<evidence type="ECO:0000256" key="2">
    <source>
        <dbReference type="ARBA" id="ARBA00022723"/>
    </source>
</evidence>
<dbReference type="CDD" id="cd17917">
    <property type="entry name" value="DEXHc_RHA-like"/>
    <property type="match status" value="1"/>
</dbReference>
<dbReference type="InterPro" id="IPR027417">
    <property type="entry name" value="P-loop_NTPase"/>
</dbReference>
<dbReference type="SMART" id="SM00490">
    <property type="entry name" value="HELICc"/>
    <property type="match status" value="1"/>
</dbReference>
<proteinExistence type="inferred from homology"/>
<dbReference type="Pfam" id="PF00271">
    <property type="entry name" value="Helicase_C"/>
    <property type="match status" value="1"/>
</dbReference>
<keyword evidence="4" id="KW-0547">Nucleotide-binding</keyword>
<dbReference type="InterPro" id="IPR013083">
    <property type="entry name" value="Znf_RING/FYVE/PHD"/>
</dbReference>
<dbReference type="Pfam" id="PF24471">
    <property type="entry name" value="KH_DEAH11"/>
    <property type="match status" value="1"/>
</dbReference>
<evidence type="ECO:0000256" key="12">
    <source>
        <dbReference type="SAM" id="Coils"/>
    </source>
</evidence>
<evidence type="ECO:0000256" key="6">
    <source>
        <dbReference type="ARBA" id="ARBA00022786"/>
    </source>
</evidence>
<dbReference type="Gene3D" id="1.20.120.1750">
    <property type="match status" value="1"/>
</dbReference>
<dbReference type="PROSITE" id="PS00690">
    <property type="entry name" value="DEAH_ATP_HELICASE"/>
    <property type="match status" value="1"/>
</dbReference>
<keyword evidence="18" id="KW-1185">Reference proteome</keyword>
<dbReference type="EMBL" id="JARAKH010000022">
    <property type="protein sequence ID" value="KAK8392501.1"/>
    <property type="molecule type" value="Genomic_DNA"/>
</dbReference>
<evidence type="ECO:0000256" key="10">
    <source>
        <dbReference type="ARBA" id="ARBA00022840"/>
    </source>
</evidence>
<dbReference type="InterPro" id="IPR001650">
    <property type="entry name" value="Helicase_C-like"/>
</dbReference>
<dbReference type="SUPFAM" id="SSF57850">
    <property type="entry name" value="RING/U-box"/>
    <property type="match status" value="3"/>
</dbReference>
<evidence type="ECO:0000256" key="11">
    <source>
        <dbReference type="ARBA" id="ARBA00038040"/>
    </source>
</evidence>
<dbReference type="InterPro" id="IPR056245">
    <property type="entry name" value="KH_DEAH11/12"/>
</dbReference>
<evidence type="ECO:0000256" key="9">
    <source>
        <dbReference type="ARBA" id="ARBA00022833"/>
    </source>
</evidence>
<dbReference type="CDD" id="cd22585">
    <property type="entry name" value="Rcat_RBR_DEAH12-like"/>
    <property type="match status" value="1"/>
</dbReference>
<keyword evidence="12" id="KW-0175">Coiled coil</keyword>
<evidence type="ECO:0000256" key="5">
    <source>
        <dbReference type="ARBA" id="ARBA00022771"/>
    </source>
</evidence>
<accession>A0AAW0TZ23</accession>
<keyword evidence="9" id="KW-0862">Zinc</keyword>
<keyword evidence="10" id="KW-0067">ATP-binding</keyword>
<evidence type="ECO:0000256" key="1">
    <source>
        <dbReference type="ARBA" id="ARBA00022679"/>
    </source>
</evidence>
<keyword evidence="3" id="KW-0677">Repeat</keyword>
<dbReference type="SMART" id="SM00647">
    <property type="entry name" value="IBR"/>
    <property type="match status" value="2"/>
</dbReference>
<feature type="region of interest" description="Disordered" evidence="13">
    <location>
        <begin position="133"/>
        <end position="233"/>
    </location>
</feature>
<dbReference type="InterPro" id="IPR013087">
    <property type="entry name" value="Znf_C2H2_type"/>
</dbReference>
<feature type="compositionally biased region" description="Basic and acidic residues" evidence="13">
    <location>
        <begin position="1312"/>
        <end position="1322"/>
    </location>
</feature>
<name>A0AAW0TZ23_SCYPA</name>
<dbReference type="SUPFAM" id="SSF52540">
    <property type="entry name" value="P-loop containing nucleoside triphosphate hydrolases"/>
    <property type="match status" value="1"/>
</dbReference>
<dbReference type="CDD" id="cd20335">
    <property type="entry name" value="BRcat_RBR"/>
    <property type="match status" value="1"/>
</dbReference>
<feature type="domain" description="Helicase ATP-binding" evidence="14">
    <location>
        <begin position="514"/>
        <end position="677"/>
    </location>
</feature>
<keyword evidence="8" id="KW-0347">Helicase</keyword>
<keyword evidence="5" id="KW-0863">Zinc-finger</keyword>
<dbReference type="PROSITE" id="PS51192">
    <property type="entry name" value="HELICASE_ATP_BIND_1"/>
    <property type="match status" value="1"/>
</dbReference>
<dbReference type="GO" id="GO:0016787">
    <property type="term" value="F:hydrolase activity"/>
    <property type="evidence" value="ECO:0007669"/>
    <property type="project" value="UniProtKB-KW"/>
</dbReference>
<dbReference type="InterPro" id="IPR017907">
    <property type="entry name" value="Znf_RING_CS"/>
</dbReference>
<keyword evidence="1" id="KW-0808">Transferase</keyword>
<evidence type="ECO:0000259" key="15">
    <source>
        <dbReference type="PROSITE" id="PS51194"/>
    </source>
</evidence>
<evidence type="ECO:0000313" key="18">
    <source>
        <dbReference type="Proteomes" id="UP001487740"/>
    </source>
</evidence>
<dbReference type="PANTHER" id="PTHR18934:SF91">
    <property type="entry name" value="PRE-MRNA-SPLICING FACTOR ATP-DEPENDENT RNA HELICASE PRP16"/>
    <property type="match status" value="1"/>
</dbReference>
<sequence length="1961" mass="215349">MPLKMDGTAAIPLKMDGTAAIPLKMDGTAAIPLKMSGSAAMPLKMDGTAAIPLKTRGVAAMPLKMDGTAAIPLKMDGTAAIPLKMDGTAAIPLKMDGTEAIPLKMDGTAAVPGKEGSASAVPGTEGSAAAIPIKEDSASANPIKEGSASGVPGKEGSASAVPGKESSASAVPGKEGSAAAVPGKEGNAAAVPGKEGSTAAVPAKERSVPGKKGGARTVPGKEGGAAAVPGREGGAAAVSGKKCGAMAVSGKDRGSTRSKKPRKSQIKPYPPQAPCRFQRPPNCDAGMQVRPRASPFNIVCCKFSEVFHNKNDICTYLSYRVSDAVKFRLEHLETDGRNTIIVLHCPNQRVAQRLQEELLHGNAACPTQVLCFDSLYAARHGERARPLRELQNSYELHLDQIVSRAQRVLASHYDKMAEVEEQLRELQQGKKNLSLVEFSERLKSLRALEDRLQELELQKIEFQQHLEDVLARLQSARNTQNFEALAIGLRKDMATECNRLAKAFPIYARRRDIVTTVKQNQVCIIIGETGSGKSTQMAQFFMQEDVAGKGLVACTQPRKIAATSLATHVSMEMGSEVGCLVGYKVGMQTRKSESTRILYMTDHVLLNECLQDPALSHYSCVIIDEAHERSIYTDLLLGMLRTCLRTRPDLRLVITSATIKPDVFVRYFGKCPVVKVSGRMFPVEVEWQEVQNGVDSFDKYQEAAVRKAVEVHCQEGEGDVLVFVTSPAETERCCQMFRNQLEGRREDYVVQQLHGRLQNEEQQQVFQPAPEGRRKVVFATNSAETSVTIPGVKFVIDTGLVKEMKYDPVRRISSLSVTLISQSSACQRQGRAGRLGPGKCFRLYTEQDYKSMAPDALPEILRVHVGHAMLKLMELDVDPMKFEYVEAPSTDALETALASLQALGAVAEGRITDLGRWVAKMPFDPRFGVLVHNAVQAGAGLEAIVVAATSGCGPVFYRGGSTIEKETADRKKVPFCHEGGDQLTALNVFREWYTVPERNQGRWCLTHATNGKILRAVRETTREVLHTLDKELGVQIPFRFGDARTVDVTLARLLFRALSSNLSYYLGHPKAGYAPAFKEQRVDLHPSSALLPLGSHPEWLVTPVQECAVVQAVQDGWLQLDVEAAKKKKLVVACRELVGPQMIREVVGPRYSLLRNFEEKLNAAYPGCVVVVEADVQKGELRVLSSQQHQDSLSQSFKDVVPPLRAKFRAEESEESVSRSEHGGVRAVVGAGGVVTDLLMPTEYTAVMVNCRLDVIQELSEREVAAALGKHGAVKECTKFLRKNNRSTLWGKVVFEGREAAAAAVEESYDGQMREKERRLQESGDDSYEKEESDDSDDLQLNVRPNVRAAGRPDAAFTAKIQWCRRPSRGFGYVSFVNVEDFMRAQTEFGNWFITVGESRALVKIARKEPQSFHVSNFGPLVTEDVLRAAFAEKLDLHPTRDLTKVVVVRVQKPQNTEERLICQRRLRLEIENFAPRESFHLEVREPRSDRDVNFIGFCKFDNPEQGHAACVAIDNNFRINSDTVVTMRPNIRSSLFVHADVYAQCGQQLEALVQELEGGDVRLEIKKLRSNNVIVTLFSDSVAGVALVRARLKQLVTGDVVECGNSPASVILFSHEGRRLLREVMDRTHTLVLTDTRLRTVSIHGPAEQRKIARGHITDHLRMLADHRDTLQLRGAGRPPGLMKALMMKYGGDLEDLRISAGLGAVTLNLRYHLLRLYGPRQAVEKASQAVEALAAALPQEVTEPDEEQPDCAACLCPVEAAALRRLECCGHAYCLECLAQQVNTALTSRTFPVECVQDGCGALLVWRDFINLSREGHLTLARVVQAAVAAHVQAHQQALHYCITPDCPVVYRTTAEGALFVCPECEARTCSACHVLYHEGLTCAMYRSAEKDGGLDGWMKQDAGRRKVCPSCSTPIEKIEGCNKVTCIACRKVLCWQCLAVFSNEDECYGHLRNEHGGY</sequence>
<dbReference type="GO" id="GO:0008270">
    <property type="term" value="F:zinc ion binding"/>
    <property type="evidence" value="ECO:0007669"/>
    <property type="project" value="UniProtKB-KW"/>
</dbReference>
<dbReference type="PROSITE" id="PS51873">
    <property type="entry name" value="TRIAD"/>
    <property type="match status" value="1"/>
</dbReference>
<dbReference type="Pfam" id="PF22191">
    <property type="entry name" value="IBR_1"/>
    <property type="match status" value="1"/>
</dbReference>
<dbReference type="InterPro" id="IPR011545">
    <property type="entry name" value="DEAD/DEAH_box_helicase_dom"/>
</dbReference>
<dbReference type="SMART" id="SM00487">
    <property type="entry name" value="DEXDc"/>
    <property type="match status" value="1"/>
</dbReference>
<dbReference type="GO" id="GO:0016740">
    <property type="term" value="F:transferase activity"/>
    <property type="evidence" value="ECO:0007669"/>
    <property type="project" value="UniProtKB-KW"/>
</dbReference>
<dbReference type="SMART" id="SM00847">
    <property type="entry name" value="HA2"/>
    <property type="match status" value="1"/>
</dbReference>
<evidence type="ECO:0000259" key="16">
    <source>
        <dbReference type="PROSITE" id="PS51873"/>
    </source>
</evidence>
<comment type="similarity">
    <text evidence="11">Belongs to the DEAD box helicase family. DEAH subfamily. PRP16 sub-subfamily.</text>
</comment>
<dbReference type="InterPro" id="IPR007502">
    <property type="entry name" value="Helicase-assoc_dom"/>
</dbReference>
<keyword evidence="7" id="KW-0378">Hydrolase</keyword>
<dbReference type="Gene3D" id="3.40.50.300">
    <property type="entry name" value="P-loop containing nucleotide triphosphate hydrolases"/>
    <property type="match status" value="2"/>
</dbReference>
<dbReference type="PROSITE" id="PS00028">
    <property type="entry name" value="ZINC_FINGER_C2H2_1"/>
    <property type="match status" value="1"/>
</dbReference>
<dbReference type="Proteomes" id="UP001487740">
    <property type="component" value="Unassembled WGS sequence"/>
</dbReference>
<dbReference type="InterPro" id="IPR044066">
    <property type="entry name" value="TRIAD_supradom"/>
</dbReference>
<gene>
    <name evidence="17" type="ORF">O3P69_014698</name>
</gene>
<dbReference type="PROSITE" id="PS51194">
    <property type="entry name" value="HELICASE_CTER"/>
    <property type="match status" value="1"/>
</dbReference>
<dbReference type="Gene3D" id="3.30.40.10">
    <property type="entry name" value="Zinc/RING finger domain, C3HC4 (zinc finger)"/>
    <property type="match status" value="1"/>
</dbReference>
<evidence type="ECO:0000256" key="3">
    <source>
        <dbReference type="ARBA" id="ARBA00022737"/>
    </source>
</evidence>